<keyword evidence="1" id="KW-0812">Transmembrane</keyword>
<protein>
    <submittedName>
        <fullName evidence="2">Prephenate dehydrogenase, putative</fullName>
    </submittedName>
</protein>
<evidence type="ECO:0000256" key="1">
    <source>
        <dbReference type="SAM" id="Phobius"/>
    </source>
</evidence>
<evidence type="ECO:0000313" key="3">
    <source>
        <dbReference type="Proteomes" id="UP001057455"/>
    </source>
</evidence>
<feature type="transmembrane region" description="Helical" evidence="1">
    <location>
        <begin position="1174"/>
        <end position="1197"/>
    </location>
</feature>
<accession>A0A9W5TDH4</accession>
<dbReference type="EMBL" id="BLIY01000022">
    <property type="protein sequence ID" value="GFE55565.1"/>
    <property type="molecule type" value="Genomic_DNA"/>
</dbReference>
<dbReference type="Proteomes" id="UP001057455">
    <property type="component" value="Unassembled WGS sequence"/>
</dbReference>
<keyword evidence="1" id="KW-0472">Membrane</keyword>
<organism evidence="2 3">
    <name type="scientific">Babesia ovis</name>
    <dbReference type="NCBI Taxonomy" id="5869"/>
    <lineage>
        <taxon>Eukaryota</taxon>
        <taxon>Sar</taxon>
        <taxon>Alveolata</taxon>
        <taxon>Apicomplexa</taxon>
        <taxon>Aconoidasida</taxon>
        <taxon>Piroplasmida</taxon>
        <taxon>Babesiidae</taxon>
        <taxon>Babesia</taxon>
    </lineage>
</organism>
<keyword evidence="1" id="KW-1133">Transmembrane helix</keyword>
<dbReference type="AlphaFoldDB" id="A0A9W5TDH4"/>
<gene>
    <name evidence="2" type="ORF">BaOVIS_029690</name>
</gene>
<evidence type="ECO:0000313" key="2">
    <source>
        <dbReference type="EMBL" id="GFE55565.1"/>
    </source>
</evidence>
<dbReference type="OrthoDB" id="364471at2759"/>
<proteinExistence type="predicted"/>
<keyword evidence="3" id="KW-1185">Reference proteome</keyword>
<comment type="caution">
    <text evidence="2">The sequence shown here is derived from an EMBL/GenBank/DDBJ whole genome shotgun (WGS) entry which is preliminary data.</text>
</comment>
<name>A0A9W5TDH4_BABOV</name>
<reference evidence="2" key="1">
    <citation type="submission" date="2019-12" db="EMBL/GenBank/DDBJ databases">
        <title>Genome sequence of Babesia ovis.</title>
        <authorList>
            <person name="Yamagishi J."/>
            <person name="Sevinc F."/>
            <person name="Xuan X."/>
        </authorList>
    </citation>
    <scope>NUCLEOTIDE SEQUENCE</scope>
    <source>
        <strain evidence="2">Selcuk</strain>
    </source>
</reference>
<sequence>MLLCLGAPEVFQLPISGRNGHFTHVNGTGSPKGSSTVESDTPVSVNDTVITVCTSICERYLFVLTTYALYVYSNIGPNVCVGHFELDHDMRAKYGRFRGIALVPELPCLCLLLEKRDKVLICTYDTRQLGAYADYTGQTNFTSDGTTQNVKSVTQRGNSGSYPAIMATQRSFSDICKCSSGHHAKNIRHLRMQYEELMVSIQIKMLFILSLPVPVKHVTFVDGQIYFWAAGQLGVYATICDGGFTNYFFHKTHGGAGSIQLSLNVHGTNLIKNMVVSGSVSPCLGLCYLSFTDTLYTKIDETTPGQADLYVLESTHDGGANSLIQWVESCCANQDSEEVTIESDGFDTNRISADSLLTDIESSVSLPICPLEDIINTLSLRQVIMAVGSSICLIVTEGGALLVLHVKSSNTEHIGQLVYKEGVTHISAAGNNIVVVVDGNIVAGLWQDSGFVSLWSYRLDNVRGLAIHNNIIAAVYNHDGFYCFNTLGKVLLHRRSKVESRETISPYFAVRGLALITTHGSTFVKYNLHAEVPNVVAYSNPCNNTIAFVGDEELLLFNTRMLDGTFGIPSKGFAEDRNRHAYDNNDLIGDFDCALHTIRYKCLEPQSGRWPIINAIPSPNGYHVLCSSPSAFAIYDKTWLWFGERLGESVGMGWLNDDICFVFVALTTEIILANRSLDNQGHQGAFTDLSACGLSYCHFFHVNDLSTQIETLPLKSQPLCCTVYNETLYILDGTQRITGYQLVYDNGACKFDQVTQIDCNIEKCGQIREIHCLDDGIFALMDHMGKLYRITQSGVTKIMDGCSFIIPSVYTIGGHETVLLLCSVRFEERLIMVTAQGHSYIQAHIPSTALVNQGIVAYLVNVVDTDDKVQKVRVAKMPLPVDDLVGTVLTPFQVDILDKLLSNATHAGGDAETRFMHFYSGLSSDMQRRLIARHSRRHYIKEDIDKLESLFGCNLRSVFSSMLGDRRASEASFMLLGLQSITGPDEVRNTYNKQLLQLVAKNIAIERSRDDTVHLFDSLLRFQNIVESVDGLDLKQLVLSLLRECNLMGVYKLLQQLCIEPLSLVESIRSDLSTMYVWGICGSQPCRCSEEAGTTVEGHEPAYLSPSETASKHVDVARMIIALRMQLALTGEADIWYLHKASGSTKVRLSQKIVPYAGTTMCSYFYDIFIAQRLFIPAAAIAIACGNFVALSQIILMDNDTSEVVRRVLAEESYCQCCVDRFHLIKHCLMATRTSFTS</sequence>